<protein>
    <recommendedName>
        <fullName evidence="3">MarR family transcriptional regulator</fullName>
    </recommendedName>
</protein>
<evidence type="ECO:0000313" key="1">
    <source>
        <dbReference type="EMBL" id="PCK17650.1"/>
    </source>
</evidence>
<accession>A0A2A5IJY1</accession>
<dbReference type="EMBL" id="NKHG01000135">
    <property type="protein sequence ID" value="PCK17650.1"/>
    <property type="molecule type" value="Genomic_DNA"/>
</dbReference>
<proteinExistence type="predicted"/>
<dbReference type="Gene3D" id="1.10.10.10">
    <property type="entry name" value="Winged helix-like DNA-binding domain superfamily/Winged helix DNA-binding domain"/>
    <property type="match status" value="1"/>
</dbReference>
<evidence type="ECO:0000313" key="2">
    <source>
        <dbReference type="Proteomes" id="UP000228754"/>
    </source>
</evidence>
<dbReference type="InterPro" id="IPR036388">
    <property type="entry name" value="WH-like_DNA-bd_sf"/>
</dbReference>
<dbReference type="Proteomes" id="UP000228754">
    <property type="component" value="Unassembled WGS sequence"/>
</dbReference>
<evidence type="ECO:0008006" key="3">
    <source>
        <dbReference type="Google" id="ProtNLM"/>
    </source>
</evidence>
<organism evidence="1 2">
    <name type="scientific">Bacillus pumilus</name>
    <name type="common">Bacillus mesentericus</name>
    <dbReference type="NCBI Taxonomy" id="1408"/>
    <lineage>
        <taxon>Bacteria</taxon>
        <taxon>Bacillati</taxon>
        <taxon>Bacillota</taxon>
        <taxon>Bacilli</taxon>
        <taxon>Bacillales</taxon>
        <taxon>Bacillaceae</taxon>
        <taxon>Bacillus</taxon>
    </lineage>
</organism>
<gene>
    <name evidence="1" type="ORF">CEY02_19635</name>
</gene>
<name>A0A2A5IJY1_BACPU</name>
<reference evidence="1 2" key="1">
    <citation type="submission" date="2017-06" db="EMBL/GenBank/DDBJ databases">
        <title>Draft Genome Sequence of Bacillus sp Strain 36R Isolated from saline sediment at Atanasia, Sonora, Mexico.</title>
        <authorList>
            <person name="Sanchez Diaz R."/>
            <person name="Quiroz Macias M.E."/>
            <person name="Ibarra Gamez J.C."/>
            <person name="Enciso Ibarra J."/>
            <person name="Gomez Gil B."/>
            <person name="Galaviz Silva L."/>
        </authorList>
    </citation>
    <scope>NUCLEOTIDE SEQUENCE [LARGE SCALE GENOMIC DNA]</scope>
    <source>
        <strain evidence="1 2">36R_ATNSAL</strain>
    </source>
</reference>
<dbReference type="OrthoDB" id="9898531at2"/>
<sequence length="98" mass="11182">MTYFDEVVARLNIDDVSLLTLLQECGANRLIKGMTKEDFKIESVKLDTQFSEATIRSALSKLEALLLIERDSTSKHHKFIITSYGIMALEYHLEGEMI</sequence>
<dbReference type="AlphaFoldDB" id="A0A2A5IJY1"/>
<comment type="caution">
    <text evidence="1">The sequence shown here is derived from an EMBL/GenBank/DDBJ whole genome shotgun (WGS) entry which is preliminary data.</text>
</comment>